<dbReference type="Proteomes" id="UP000499080">
    <property type="component" value="Unassembled WGS sequence"/>
</dbReference>
<protein>
    <submittedName>
        <fullName evidence="1">Uncharacterized protein</fullName>
    </submittedName>
</protein>
<organism evidence="1 2">
    <name type="scientific">Araneus ventricosus</name>
    <name type="common">Orbweaver spider</name>
    <name type="synonym">Epeira ventricosa</name>
    <dbReference type="NCBI Taxonomy" id="182803"/>
    <lineage>
        <taxon>Eukaryota</taxon>
        <taxon>Metazoa</taxon>
        <taxon>Ecdysozoa</taxon>
        <taxon>Arthropoda</taxon>
        <taxon>Chelicerata</taxon>
        <taxon>Arachnida</taxon>
        <taxon>Araneae</taxon>
        <taxon>Araneomorphae</taxon>
        <taxon>Entelegynae</taxon>
        <taxon>Araneoidea</taxon>
        <taxon>Araneidae</taxon>
        <taxon>Araneus</taxon>
    </lineage>
</organism>
<dbReference type="EMBL" id="BGPR01001042">
    <property type="protein sequence ID" value="GBM43786.1"/>
    <property type="molecule type" value="Genomic_DNA"/>
</dbReference>
<comment type="caution">
    <text evidence="1">The sequence shown here is derived from an EMBL/GenBank/DDBJ whole genome shotgun (WGS) entry which is preliminary data.</text>
</comment>
<name>A0A4Y2FT73_ARAVE</name>
<accession>A0A4Y2FT73</accession>
<reference evidence="1 2" key="1">
    <citation type="journal article" date="2019" name="Sci. Rep.">
        <title>Orb-weaving spider Araneus ventricosus genome elucidates the spidroin gene catalogue.</title>
        <authorList>
            <person name="Kono N."/>
            <person name="Nakamura H."/>
            <person name="Ohtoshi R."/>
            <person name="Moran D.A.P."/>
            <person name="Shinohara A."/>
            <person name="Yoshida Y."/>
            <person name="Fujiwara M."/>
            <person name="Mori M."/>
            <person name="Tomita M."/>
            <person name="Arakawa K."/>
        </authorList>
    </citation>
    <scope>NUCLEOTIDE SEQUENCE [LARGE SCALE GENOMIC DNA]</scope>
</reference>
<sequence>MGTPFRNKEQVLNFLPRACQCSRNKLGLSKNIRNIEADLNGRKALLLPQHMGPTNISSQNLVQQKYSAQLQAIQHHPQALLQVIESSMTVQVPKCNQHDGRVEIAF</sequence>
<evidence type="ECO:0000313" key="1">
    <source>
        <dbReference type="EMBL" id="GBM43786.1"/>
    </source>
</evidence>
<proteinExistence type="predicted"/>
<evidence type="ECO:0000313" key="2">
    <source>
        <dbReference type="Proteomes" id="UP000499080"/>
    </source>
</evidence>
<gene>
    <name evidence="1" type="ORF">AVEN_92771_1</name>
</gene>
<dbReference type="AlphaFoldDB" id="A0A4Y2FT73"/>
<keyword evidence="2" id="KW-1185">Reference proteome</keyword>